<gene>
    <name evidence="1" type="ORF">X975_02685</name>
</gene>
<dbReference type="Proteomes" id="UP000054359">
    <property type="component" value="Unassembled WGS sequence"/>
</dbReference>
<dbReference type="OMA" id="NEKQMFI"/>
<dbReference type="OrthoDB" id="6434404at2759"/>
<proteinExistence type="predicted"/>
<evidence type="ECO:0000313" key="2">
    <source>
        <dbReference type="Proteomes" id="UP000054359"/>
    </source>
</evidence>
<evidence type="ECO:0000313" key="1">
    <source>
        <dbReference type="EMBL" id="KFM66586.1"/>
    </source>
</evidence>
<protein>
    <submittedName>
        <fullName evidence="1">Atrial natriuretic peptide receptor 2</fullName>
    </submittedName>
</protein>
<accession>A0A087TN97</accession>
<keyword evidence="2" id="KW-1185">Reference proteome</keyword>
<organism evidence="1 2">
    <name type="scientific">Stegodyphus mimosarum</name>
    <name type="common">African social velvet spider</name>
    <dbReference type="NCBI Taxonomy" id="407821"/>
    <lineage>
        <taxon>Eukaryota</taxon>
        <taxon>Metazoa</taxon>
        <taxon>Ecdysozoa</taxon>
        <taxon>Arthropoda</taxon>
        <taxon>Chelicerata</taxon>
        <taxon>Arachnida</taxon>
        <taxon>Araneae</taxon>
        <taxon>Araneomorphae</taxon>
        <taxon>Entelegynae</taxon>
        <taxon>Eresoidea</taxon>
        <taxon>Eresidae</taxon>
        <taxon>Stegodyphus</taxon>
    </lineage>
</organism>
<name>A0A087TN97_STEMI</name>
<dbReference type="EMBL" id="KK116016">
    <property type="protein sequence ID" value="KFM66586.1"/>
    <property type="molecule type" value="Genomic_DNA"/>
</dbReference>
<feature type="non-terminal residue" evidence="1">
    <location>
        <position position="83"/>
    </location>
</feature>
<keyword evidence="1" id="KW-0675">Receptor</keyword>
<sequence length="83" mass="9703">MSWKIRWEEITLSTMTKKRRPGSRMSLTRISMASTVSAETLPLCDMNQQMFSNTGFYKGTIVFLKPIHKNRIEINRPLLLEIK</sequence>
<dbReference type="STRING" id="407821.A0A087TN97"/>
<dbReference type="AlphaFoldDB" id="A0A087TN97"/>
<reference evidence="1 2" key="1">
    <citation type="submission" date="2013-11" db="EMBL/GenBank/DDBJ databases">
        <title>Genome sequencing of Stegodyphus mimosarum.</title>
        <authorList>
            <person name="Bechsgaard J."/>
        </authorList>
    </citation>
    <scope>NUCLEOTIDE SEQUENCE [LARGE SCALE GENOMIC DNA]</scope>
</reference>